<dbReference type="InterPro" id="IPR052169">
    <property type="entry name" value="CW_Biosynth-Accessory"/>
</dbReference>
<evidence type="ECO:0000259" key="2">
    <source>
        <dbReference type="SMART" id="SM00854"/>
    </source>
</evidence>
<dbReference type="Proteomes" id="UP000831796">
    <property type="component" value="Chromosome"/>
</dbReference>
<dbReference type="SUPFAM" id="SSF69318">
    <property type="entry name" value="Integrin alpha N-terminal domain"/>
    <property type="match status" value="1"/>
</dbReference>
<protein>
    <submittedName>
        <fullName evidence="3">CapA family protein</fullName>
    </submittedName>
</protein>
<dbReference type="Pfam" id="PF09587">
    <property type="entry name" value="PGA_cap"/>
    <property type="match status" value="1"/>
</dbReference>
<dbReference type="CDD" id="cd07381">
    <property type="entry name" value="MPP_CapA"/>
    <property type="match status" value="1"/>
</dbReference>
<reference evidence="3" key="1">
    <citation type="submission" date="2022-04" db="EMBL/GenBank/DDBJ databases">
        <title>Hymenobacter sp. isolated from the air.</title>
        <authorList>
            <person name="Won M."/>
            <person name="Lee C.-M."/>
            <person name="Woen H.-Y."/>
            <person name="Kwon S.-W."/>
        </authorList>
    </citation>
    <scope>NUCLEOTIDE SEQUENCE</scope>
    <source>
        <strain evidence="3">5116S-3</strain>
    </source>
</reference>
<dbReference type="RefSeq" id="WP_244677683.1">
    <property type="nucleotide sequence ID" value="NZ_CP095046.1"/>
</dbReference>
<dbReference type="AlphaFoldDB" id="A0A8T9QD63"/>
<dbReference type="SMART" id="SM00854">
    <property type="entry name" value="PGA_cap"/>
    <property type="match status" value="1"/>
</dbReference>
<evidence type="ECO:0000313" key="3">
    <source>
        <dbReference type="EMBL" id="UOQ74341.1"/>
    </source>
</evidence>
<comment type="similarity">
    <text evidence="1">Belongs to the CapA family.</text>
</comment>
<evidence type="ECO:0000256" key="1">
    <source>
        <dbReference type="ARBA" id="ARBA00005662"/>
    </source>
</evidence>
<accession>A0A8T9QD63</accession>
<dbReference type="KEGG" id="hcu:MUN79_10920"/>
<dbReference type="SUPFAM" id="SSF56300">
    <property type="entry name" value="Metallo-dependent phosphatases"/>
    <property type="match status" value="1"/>
</dbReference>
<dbReference type="InterPro" id="IPR028994">
    <property type="entry name" value="Integrin_alpha_N"/>
</dbReference>
<gene>
    <name evidence="3" type="ORF">MUN79_10920</name>
</gene>
<sequence length="509" mass="56361">MRGFYQLLGLAVGLLLTSCGTTEPAPLRISVVGDVLLDRGVPAALQRDSSALRRTTRQLWAQSRYVIGNLECPLATGSQPVQKAFAFRGRAQDAQWLRRLGFTQLSLANNHTLDQQLPGLRATSQALQQAGIAGLGVAADSLAGCRPTLLGPDSSAAVFAYSALHLGVKGESCLCSRDFAALCERVATYKTLFPRRAVIVYLHWGTEYSAEPEPAQRQQARALIDCGAAAVVGAHPHVVQSAEFYRGRPILYSLGNFLFDQQGRGADLAVQADFDVRDGQVVATWIRPLRLRGPLPQPADAPARTALAARLLGLAKKVRLVADAPDLGWQLLPNAPATPADTTSAFMTRHLTLPATRTQPAATARLRYRARARQYQVHTRVDSRTTLLDLGFPLYRFTQGDVDNDGQPDLLVGPIKATRFDSTVRRRLFVYRLREGRWVPRWLGSQVVHRLLYFRPARRADGRTVVLTLERAPDGRYYVGRYYWQGFGLTLDRFIHQSRSLDAAYFQFI</sequence>
<dbReference type="PANTHER" id="PTHR33393">
    <property type="entry name" value="POLYGLUTAMINE SYNTHESIS ACCESSORY PROTEIN RV0574C-RELATED"/>
    <property type="match status" value="1"/>
</dbReference>
<dbReference type="PROSITE" id="PS51257">
    <property type="entry name" value="PROKAR_LIPOPROTEIN"/>
    <property type="match status" value="1"/>
</dbReference>
<keyword evidence="4" id="KW-1185">Reference proteome</keyword>
<feature type="domain" description="Capsule synthesis protein CapA" evidence="2">
    <location>
        <begin position="28"/>
        <end position="261"/>
    </location>
</feature>
<name>A0A8T9QD63_9BACT</name>
<proteinExistence type="inferred from homology"/>
<dbReference type="InterPro" id="IPR029052">
    <property type="entry name" value="Metallo-depent_PP-like"/>
</dbReference>
<dbReference type="InterPro" id="IPR019079">
    <property type="entry name" value="Capsule_synth_CapA"/>
</dbReference>
<dbReference type="EMBL" id="CP095046">
    <property type="protein sequence ID" value="UOQ74341.1"/>
    <property type="molecule type" value="Genomic_DNA"/>
</dbReference>
<organism evidence="3 4">
    <name type="scientific">Hymenobacter cellulosilyticus</name>
    <dbReference type="NCBI Taxonomy" id="2932248"/>
    <lineage>
        <taxon>Bacteria</taxon>
        <taxon>Pseudomonadati</taxon>
        <taxon>Bacteroidota</taxon>
        <taxon>Cytophagia</taxon>
        <taxon>Cytophagales</taxon>
        <taxon>Hymenobacteraceae</taxon>
        <taxon>Hymenobacter</taxon>
    </lineage>
</organism>
<evidence type="ECO:0000313" key="4">
    <source>
        <dbReference type="Proteomes" id="UP000831796"/>
    </source>
</evidence>
<dbReference type="PANTHER" id="PTHR33393:SF11">
    <property type="entry name" value="POLYGLUTAMINE SYNTHESIS ACCESSORY PROTEIN RV0574C-RELATED"/>
    <property type="match status" value="1"/>
</dbReference>